<feature type="compositionally biased region" description="Gly residues" evidence="9">
    <location>
        <begin position="10"/>
        <end position="19"/>
    </location>
</feature>
<feature type="region of interest" description="Disordered" evidence="9">
    <location>
        <begin position="1"/>
        <end position="100"/>
    </location>
</feature>
<evidence type="ECO:0000259" key="11">
    <source>
        <dbReference type="Pfam" id="PF26253"/>
    </source>
</evidence>
<evidence type="ECO:0000256" key="3">
    <source>
        <dbReference type="ARBA" id="ARBA00022679"/>
    </source>
</evidence>
<dbReference type="Pfam" id="PF26253">
    <property type="entry name" value="RdRP_head"/>
    <property type="match status" value="1"/>
</dbReference>
<comment type="catalytic activity">
    <reaction evidence="7 8">
        <text>RNA(n) + a ribonucleoside 5'-triphosphate = RNA(n+1) + diphosphate</text>
        <dbReference type="Rhea" id="RHEA:21248"/>
        <dbReference type="Rhea" id="RHEA-COMP:14527"/>
        <dbReference type="Rhea" id="RHEA-COMP:17342"/>
        <dbReference type="ChEBI" id="CHEBI:33019"/>
        <dbReference type="ChEBI" id="CHEBI:61557"/>
        <dbReference type="ChEBI" id="CHEBI:140395"/>
        <dbReference type="EC" id="2.7.7.48"/>
    </reaction>
</comment>
<dbReference type="InterPro" id="IPR007855">
    <property type="entry name" value="RDRP"/>
</dbReference>
<dbReference type="GO" id="GO:0030422">
    <property type="term" value="P:siRNA processing"/>
    <property type="evidence" value="ECO:0007669"/>
    <property type="project" value="TreeGrafter"/>
</dbReference>
<evidence type="ECO:0000256" key="2">
    <source>
        <dbReference type="ARBA" id="ARBA00022484"/>
    </source>
</evidence>
<dbReference type="InterPro" id="IPR057596">
    <property type="entry name" value="RDRP_core"/>
</dbReference>
<dbReference type="GO" id="GO:0003968">
    <property type="term" value="F:RNA-directed RNA polymerase activity"/>
    <property type="evidence" value="ECO:0007669"/>
    <property type="project" value="UniProtKB-KW"/>
</dbReference>
<evidence type="ECO:0000256" key="9">
    <source>
        <dbReference type="SAM" id="MobiDB-lite"/>
    </source>
</evidence>
<dbReference type="GO" id="GO:0003723">
    <property type="term" value="F:RNA binding"/>
    <property type="evidence" value="ECO:0007669"/>
    <property type="project" value="UniProtKB-KW"/>
</dbReference>
<keyword evidence="6" id="KW-0943">RNA-mediated gene silencing</keyword>
<evidence type="ECO:0000256" key="4">
    <source>
        <dbReference type="ARBA" id="ARBA00022695"/>
    </source>
</evidence>
<accession>A0A5J4YQP4</accession>
<evidence type="ECO:0000256" key="5">
    <source>
        <dbReference type="ARBA" id="ARBA00022884"/>
    </source>
</evidence>
<evidence type="ECO:0000256" key="8">
    <source>
        <dbReference type="RuleBase" id="RU363098"/>
    </source>
</evidence>
<feature type="compositionally biased region" description="Basic and acidic residues" evidence="9">
    <location>
        <begin position="23"/>
        <end position="42"/>
    </location>
</feature>
<keyword evidence="4 8" id="KW-0548">Nucleotidyltransferase</keyword>
<feature type="domain" description="RDRP C-terminal head" evidence="11">
    <location>
        <begin position="1069"/>
        <end position="1204"/>
    </location>
</feature>
<proteinExistence type="inferred from homology"/>
<dbReference type="PANTHER" id="PTHR23079">
    <property type="entry name" value="RNA-DEPENDENT RNA POLYMERASE"/>
    <property type="match status" value="1"/>
</dbReference>
<comment type="similarity">
    <text evidence="1 8">Belongs to the RdRP family.</text>
</comment>
<comment type="caution">
    <text evidence="12">The sequence shown here is derived from an EMBL/GenBank/DDBJ whole genome shotgun (WGS) entry which is preliminary data.</text>
</comment>
<dbReference type="InterPro" id="IPR058752">
    <property type="entry name" value="RDRP_C_head"/>
</dbReference>
<evidence type="ECO:0000259" key="10">
    <source>
        <dbReference type="Pfam" id="PF05183"/>
    </source>
</evidence>
<evidence type="ECO:0000256" key="6">
    <source>
        <dbReference type="ARBA" id="ARBA00023158"/>
    </source>
</evidence>
<keyword evidence="2 8" id="KW-0696">RNA-directed RNA polymerase</keyword>
<dbReference type="Proteomes" id="UP000324585">
    <property type="component" value="Unassembled WGS sequence"/>
</dbReference>
<keyword evidence="13" id="KW-1185">Reference proteome</keyword>
<feature type="compositionally biased region" description="Polar residues" evidence="9">
    <location>
        <begin position="65"/>
        <end position="79"/>
    </location>
</feature>
<sequence length="1211" mass="136852">MTLPRVNAGGDVGGAGAGQDGDEEKRKQALKTRMEQLKESGREKRKRKNTHIPGGASSLDGATPWLTSSNGPGTSSNATPLGGGDAMLGDDTDEAGPDPAEALVKNMNDLSTTSNASKARGLDKPQGAMIQQYFSSINNCNRAPPMEMVTADRFGALRLCEPLPDSNHTSTDAVVTQKLVFEELACVCGKIDVKYHPQSGNLEVTYALPDFRYSWKIPKDLYRPGACYWRSNSDMLAQKGFELVLMLKRPPIVMFEGMMKPHRPPKAHPFGISGLQPTLEITHTPPVSMDGMIFRECRFALHEHSRPFENTLFAEMDALSISIQFAAASSTGVPQSVLLHEFSAKKCFAGSPQAYEVRRLVESPSGTNPQNAFHDELNRLPFHSRWMLYNCLTQNLMGPRAVTSDLVDCLLEVEPKLQYHALDLVMVKTREENLKLGPVSALRRLSAAIEATVRMQTLNLVTPKDEPAFGFNLIGNVEVSPSMFFCRGPVADQSNRMLRKYKEHATDFIRVSFVSEDLEMLHVNSGTDQLAIRRVRRCLFDGLEIFGRKYQFLMYSQSMLKNCSCWFLDCKSTLNVEEVRRWMGDDSNIGHPGKQAARLGLCLSATFPSINLDRSEYLLEDDKLSDNGSYEMTNGCGLISPAAAHDIWRVLVEQKVMTKQSYCPSAFQIRYGGYKGMLVVSDRVPLGKKVVFRKSMRKISADERVLEICEWSRFRPAFLNRQIVIEINALGVSDATLEKKQQQYVEDIVRIVDQPACAINLLWSGGTGAVRDWELCLAMLLHVGFPLDSDRFLYQTLFDIVRWNLQLIRKKNRIHVRDGTLLFGVADPTETLVGDEVLVQYRTLRSGSQTEYEDHVLEGAVTVTRNPCMYPGDVRVLRAVRPSNDALAALKDVIVFPVIGSYPCAKMMGNGDMDGDLFSIYFDRDLIPTNGADPLMYEKQDPMEPPDWTEDGYQHFFIEHMLHNTIGQISNAAIVHADKNGAWSQECMILANMANNALNYQKSGIRVQLPDTLRVKVYPDFMEKFDRPAYRSEKVCGKLYRKIVDYHNAFERRIQDPVPFQRNRMLLWDGYEEYILQANKIKHMYDIDLEQLMNQYGVRSESQFFSGCLGNQEDRHFVNKDWNELERISTALEVLKKKYRDIFLKGLGERAESREEQMKKASAWYWVSYRGDGTSCPGGRQVRLYSFAWLHAVLLSEVYLQKRTASSMELG</sequence>
<organism evidence="12 13">
    <name type="scientific">Porphyridium purpureum</name>
    <name type="common">Red alga</name>
    <name type="synonym">Porphyridium cruentum</name>
    <dbReference type="NCBI Taxonomy" id="35688"/>
    <lineage>
        <taxon>Eukaryota</taxon>
        <taxon>Rhodophyta</taxon>
        <taxon>Bangiophyceae</taxon>
        <taxon>Porphyridiales</taxon>
        <taxon>Porphyridiaceae</taxon>
        <taxon>Porphyridium</taxon>
    </lineage>
</organism>
<dbReference type="GO" id="GO:0031380">
    <property type="term" value="C:nuclear RNA-directed RNA polymerase complex"/>
    <property type="evidence" value="ECO:0007669"/>
    <property type="project" value="TreeGrafter"/>
</dbReference>
<evidence type="ECO:0000256" key="7">
    <source>
        <dbReference type="ARBA" id="ARBA00048744"/>
    </source>
</evidence>
<feature type="domain" description="RDRP core" evidence="10">
    <location>
        <begin position="480"/>
        <end position="1043"/>
    </location>
</feature>
<evidence type="ECO:0000313" key="13">
    <source>
        <dbReference type="Proteomes" id="UP000324585"/>
    </source>
</evidence>
<gene>
    <name evidence="12" type="ORF">FVE85_4723</name>
</gene>
<dbReference type="EC" id="2.7.7.48" evidence="8"/>
<dbReference type="PANTHER" id="PTHR23079:SF55">
    <property type="entry name" value="RNA-DIRECTED RNA POLYMERASE"/>
    <property type="match status" value="1"/>
</dbReference>
<keyword evidence="5 8" id="KW-0694">RNA-binding</keyword>
<dbReference type="Pfam" id="PF05183">
    <property type="entry name" value="RdRP"/>
    <property type="match status" value="1"/>
</dbReference>
<evidence type="ECO:0000313" key="12">
    <source>
        <dbReference type="EMBL" id="KAA8493586.1"/>
    </source>
</evidence>
<dbReference type="OrthoDB" id="6513042at2759"/>
<reference evidence="13" key="1">
    <citation type="journal article" date="2019" name="Nat. Commun.">
        <title>Expansion of phycobilisome linker gene families in mesophilic red algae.</title>
        <authorList>
            <person name="Lee J."/>
            <person name="Kim D."/>
            <person name="Bhattacharya D."/>
            <person name="Yoon H.S."/>
        </authorList>
    </citation>
    <scope>NUCLEOTIDE SEQUENCE [LARGE SCALE GENOMIC DNA]</scope>
    <source>
        <strain evidence="13">CCMP 1328</strain>
    </source>
</reference>
<keyword evidence="3 8" id="KW-0808">Transferase</keyword>
<evidence type="ECO:0000256" key="1">
    <source>
        <dbReference type="ARBA" id="ARBA00005762"/>
    </source>
</evidence>
<name>A0A5J4YQP4_PORPP</name>
<dbReference type="AlphaFoldDB" id="A0A5J4YQP4"/>
<protein>
    <recommendedName>
        <fullName evidence="8">RNA-dependent RNA polymerase</fullName>
        <ecNumber evidence="8">2.7.7.48</ecNumber>
    </recommendedName>
</protein>
<dbReference type="EMBL" id="VRMN01000006">
    <property type="protein sequence ID" value="KAA8493586.1"/>
    <property type="molecule type" value="Genomic_DNA"/>
</dbReference>